<dbReference type="Pfam" id="PF12690">
    <property type="entry name" value="BsuPI"/>
    <property type="match status" value="1"/>
</dbReference>
<dbReference type="Proteomes" id="UP001597493">
    <property type="component" value="Unassembled WGS sequence"/>
</dbReference>
<accession>A0ABW5QR64</accession>
<proteinExistence type="predicted"/>
<dbReference type="RefSeq" id="WP_379268711.1">
    <property type="nucleotide sequence ID" value="NZ_JBHUGT010000054.1"/>
</dbReference>
<dbReference type="Gene3D" id="2.60.40.2360">
    <property type="entry name" value="Intracellular proteinase inhibitor BsuPI"/>
    <property type="match status" value="1"/>
</dbReference>
<evidence type="ECO:0000313" key="2">
    <source>
        <dbReference type="EMBL" id="MFD2658814.1"/>
    </source>
</evidence>
<dbReference type="InterPro" id="IPR038144">
    <property type="entry name" value="IPI"/>
</dbReference>
<organism evidence="2 3">
    <name type="scientific">Paenibacillus thailandensis</name>
    <dbReference type="NCBI Taxonomy" id="393250"/>
    <lineage>
        <taxon>Bacteria</taxon>
        <taxon>Bacillati</taxon>
        <taxon>Bacillota</taxon>
        <taxon>Bacilli</taxon>
        <taxon>Bacillales</taxon>
        <taxon>Paenibacillaceae</taxon>
        <taxon>Paenibacillus</taxon>
    </lineage>
</organism>
<name>A0ABW5QR64_9BACL</name>
<dbReference type="PROSITE" id="PS51257">
    <property type="entry name" value="PROKAR_LIPOPROTEIN"/>
    <property type="match status" value="1"/>
</dbReference>
<dbReference type="InterPro" id="IPR020481">
    <property type="entry name" value="Intracell_prot_inh_BsuPI"/>
</dbReference>
<gene>
    <name evidence="2" type="ORF">ACFSW5_00880</name>
</gene>
<comment type="caution">
    <text evidence="2">The sequence shown here is derived from an EMBL/GenBank/DDBJ whole genome shotgun (WGS) entry which is preliminary data.</text>
</comment>
<feature type="domain" description="Intracellular proteinase inhibitor BsuPI" evidence="1">
    <location>
        <begin position="169"/>
        <end position="267"/>
    </location>
</feature>
<evidence type="ECO:0000259" key="1">
    <source>
        <dbReference type="Pfam" id="PF12690"/>
    </source>
</evidence>
<reference evidence="3" key="1">
    <citation type="journal article" date="2019" name="Int. J. Syst. Evol. Microbiol.">
        <title>The Global Catalogue of Microorganisms (GCM) 10K type strain sequencing project: providing services to taxonomists for standard genome sequencing and annotation.</title>
        <authorList>
            <consortium name="The Broad Institute Genomics Platform"/>
            <consortium name="The Broad Institute Genome Sequencing Center for Infectious Disease"/>
            <person name="Wu L."/>
            <person name="Ma J."/>
        </authorList>
    </citation>
    <scope>NUCLEOTIDE SEQUENCE [LARGE SCALE GENOMIC DNA]</scope>
    <source>
        <strain evidence="3">TISTR 1827</strain>
    </source>
</reference>
<protein>
    <recommendedName>
        <fullName evidence="1">Intracellular proteinase inhibitor BsuPI domain-containing protein</fullName>
    </recommendedName>
</protein>
<dbReference type="EMBL" id="JBHUMY010000001">
    <property type="protein sequence ID" value="MFD2658814.1"/>
    <property type="molecule type" value="Genomic_DNA"/>
</dbReference>
<sequence>MSISKHIVLLLSLTFGLMGCSDIQNTLIAMPDDVPSCKEPPSSFTWGQQTYTLKTIGSTDLEPGMKLGYLDCQNGVYTQKGEGENATFNIYSYGSPLDSNDLLYFGKWGRALYTPAKENPKAQVKINEPIQIIDDSKHVSKSEVREIRLDPQLEKELLEKKRPMQGLFETTMETEKTDGKIDIHFSLKNISRKDLIINYGSGQRYDIWVYNEKDEEVYRWSYNKAFTTALIERELKKSEKLEFDEVWHLKDNKGESVPSGKYTIVVKVMIGLESGLISEDELTATSVVEI</sequence>
<keyword evidence="3" id="KW-1185">Reference proteome</keyword>
<evidence type="ECO:0000313" key="3">
    <source>
        <dbReference type="Proteomes" id="UP001597493"/>
    </source>
</evidence>